<dbReference type="Proteomes" id="UP001055102">
    <property type="component" value="Unassembled WGS sequence"/>
</dbReference>
<keyword evidence="1" id="KW-0472">Membrane</keyword>
<feature type="transmembrane region" description="Helical" evidence="1">
    <location>
        <begin position="32"/>
        <end position="53"/>
    </location>
</feature>
<keyword evidence="3" id="KW-1185">Reference proteome</keyword>
<keyword evidence="1" id="KW-0812">Transmembrane</keyword>
<comment type="caution">
    <text evidence="2">The sequence shown here is derived from an EMBL/GenBank/DDBJ whole genome shotgun (WGS) entry which is preliminary data.</text>
</comment>
<dbReference type="EMBL" id="BPQR01000029">
    <property type="protein sequence ID" value="GJE06431.1"/>
    <property type="molecule type" value="Genomic_DNA"/>
</dbReference>
<protein>
    <recommendedName>
        <fullName evidence="4">Flp family type IVb pilin</fullName>
    </recommendedName>
</protein>
<keyword evidence="1" id="KW-1133">Transmembrane helix</keyword>
<evidence type="ECO:0000313" key="3">
    <source>
        <dbReference type="Proteomes" id="UP001055102"/>
    </source>
</evidence>
<accession>A0ABQ4STB5</accession>
<organism evidence="2 3">
    <name type="scientific">Methylobacterium jeotgali</name>
    <dbReference type="NCBI Taxonomy" id="381630"/>
    <lineage>
        <taxon>Bacteria</taxon>
        <taxon>Pseudomonadati</taxon>
        <taxon>Pseudomonadota</taxon>
        <taxon>Alphaproteobacteria</taxon>
        <taxon>Hyphomicrobiales</taxon>
        <taxon>Methylobacteriaceae</taxon>
        <taxon>Methylobacterium</taxon>
    </lineage>
</organism>
<name>A0ABQ4STB5_9HYPH</name>
<proteinExistence type="predicted"/>
<evidence type="ECO:0000313" key="2">
    <source>
        <dbReference type="EMBL" id="GJE06431.1"/>
    </source>
</evidence>
<reference evidence="2" key="2">
    <citation type="submission" date="2021-08" db="EMBL/GenBank/DDBJ databases">
        <authorList>
            <person name="Tani A."/>
            <person name="Ola A."/>
            <person name="Ogura Y."/>
            <person name="Katsura K."/>
            <person name="Hayashi T."/>
        </authorList>
    </citation>
    <scope>NUCLEOTIDE SEQUENCE</scope>
    <source>
        <strain evidence="2">LMG 23639</strain>
    </source>
</reference>
<evidence type="ECO:0008006" key="4">
    <source>
        <dbReference type="Google" id="ProtNLM"/>
    </source>
</evidence>
<sequence>MTRASASGRTRMTPRPSRWLARFAGDTGGATAIEYALIAGLVFLGIAGSLKAYGAGVGSMYDKIITAISQVM</sequence>
<evidence type="ECO:0000256" key="1">
    <source>
        <dbReference type="SAM" id="Phobius"/>
    </source>
</evidence>
<gene>
    <name evidence="2" type="ORF">AOPFMNJM_1750</name>
</gene>
<reference evidence="2" key="1">
    <citation type="journal article" date="2021" name="Front. Microbiol.">
        <title>Comprehensive Comparative Genomics and Phenotyping of Methylobacterium Species.</title>
        <authorList>
            <person name="Alessa O."/>
            <person name="Ogura Y."/>
            <person name="Fujitani Y."/>
            <person name="Takami H."/>
            <person name="Hayashi T."/>
            <person name="Sahin N."/>
            <person name="Tani A."/>
        </authorList>
    </citation>
    <scope>NUCLEOTIDE SEQUENCE</scope>
    <source>
        <strain evidence="2">LMG 23639</strain>
    </source>
</reference>